<dbReference type="AlphaFoldDB" id="A0AA94TLF7"/>
<sequence>MQNENETRREVMHKNGVTYFTKRAERRVLFLMTLLMLAWGVFELGKDYF</sequence>
<dbReference type="EMBL" id="SOBK01000001">
    <property type="protein sequence ID" value="TDT91942.1"/>
    <property type="molecule type" value="Genomic_DNA"/>
</dbReference>
<keyword evidence="1" id="KW-1133">Transmembrane helix</keyword>
<dbReference type="Proteomes" id="UP000295506">
    <property type="component" value="Unassembled WGS sequence"/>
</dbReference>
<accession>A0AA94TLF7</accession>
<keyword evidence="1" id="KW-0472">Membrane</keyword>
<gene>
    <name evidence="2" type="ORF">EDC59_101345</name>
</gene>
<name>A0AA94TLF7_9BACT</name>
<organism evidence="2 3">
    <name type="scientific">Pseudodesulfovibrio indicus</name>
    <dbReference type="NCBI Taxonomy" id="1716143"/>
    <lineage>
        <taxon>Bacteria</taxon>
        <taxon>Pseudomonadati</taxon>
        <taxon>Thermodesulfobacteriota</taxon>
        <taxon>Desulfovibrionia</taxon>
        <taxon>Desulfovibrionales</taxon>
        <taxon>Desulfovibrionaceae</taxon>
    </lineage>
</organism>
<protein>
    <submittedName>
        <fullName evidence="2">Uncharacterized protein</fullName>
    </submittedName>
</protein>
<evidence type="ECO:0000313" key="3">
    <source>
        <dbReference type="Proteomes" id="UP000295506"/>
    </source>
</evidence>
<dbReference type="RefSeq" id="WP_166671367.1">
    <property type="nucleotide sequence ID" value="NZ_CP014206.1"/>
</dbReference>
<evidence type="ECO:0000256" key="1">
    <source>
        <dbReference type="SAM" id="Phobius"/>
    </source>
</evidence>
<proteinExistence type="predicted"/>
<reference evidence="2 3" key="1">
    <citation type="submission" date="2019-03" db="EMBL/GenBank/DDBJ databases">
        <title>Genomic Encyclopedia of Type Strains, Phase IV (KMG-IV): sequencing the most valuable type-strain genomes for metagenomic binning, comparative biology and taxonomic classification.</title>
        <authorList>
            <person name="Goeker M."/>
        </authorList>
    </citation>
    <scope>NUCLEOTIDE SEQUENCE [LARGE SCALE GENOMIC DNA]</scope>
    <source>
        <strain evidence="2 3">DSM 101483</strain>
    </source>
</reference>
<evidence type="ECO:0000313" key="2">
    <source>
        <dbReference type="EMBL" id="TDT91942.1"/>
    </source>
</evidence>
<keyword evidence="1" id="KW-0812">Transmembrane</keyword>
<feature type="transmembrane region" description="Helical" evidence="1">
    <location>
        <begin position="28"/>
        <end position="45"/>
    </location>
</feature>
<comment type="caution">
    <text evidence="2">The sequence shown here is derived from an EMBL/GenBank/DDBJ whole genome shotgun (WGS) entry which is preliminary data.</text>
</comment>